<evidence type="ECO:0000313" key="11">
    <source>
        <dbReference type="EMBL" id="GME77675.1"/>
    </source>
</evidence>
<dbReference type="Proteomes" id="UP001165120">
    <property type="component" value="Unassembled WGS sequence"/>
</dbReference>
<dbReference type="GO" id="GO:0061630">
    <property type="term" value="F:ubiquitin protein ligase activity"/>
    <property type="evidence" value="ECO:0007669"/>
    <property type="project" value="UniProtKB-EC"/>
</dbReference>
<evidence type="ECO:0000256" key="10">
    <source>
        <dbReference type="SAM" id="Phobius"/>
    </source>
</evidence>
<evidence type="ECO:0000256" key="8">
    <source>
        <dbReference type="ARBA" id="ARBA00022989"/>
    </source>
</evidence>
<accession>A0A9W6WJP9</accession>
<comment type="subcellular location">
    <subcellularLocation>
        <location evidence="2">Membrane</location>
        <topology evidence="2">Multi-pass membrane protein</topology>
    </subcellularLocation>
</comment>
<protein>
    <recommendedName>
        <fullName evidence="4">RING-type E3 ubiquitin transferase</fullName>
        <ecNumber evidence="4">2.3.2.27</ecNumber>
    </recommendedName>
</protein>
<keyword evidence="8 10" id="KW-1133">Transmembrane helix</keyword>
<dbReference type="PANTHER" id="PTHR13145">
    <property type="entry name" value="SSM4 PROTEIN"/>
    <property type="match status" value="1"/>
</dbReference>
<evidence type="ECO:0000256" key="7">
    <source>
        <dbReference type="ARBA" id="ARBA00022786"/>
    </source>
</evidence>
<dbReference type="GO" id="GO:0036503">
    <property type="term" value="P:ERAD pathway"/>
    <property type="evidence" value="ECO:0007669"/>
    <property type="project" value="TreeGrafter"/>
</dbReference>
<name>A0A9W6WJP9_CANBO</name>
<keyword evidence="7" id="KW-0833">Ubl conjugation pathway</keyword>
<evidence type="ECO:0000256" key="1">
    <source>
        <dbReference type="ARBA" id="ARBA00000900"/>
    </source>
</evidence>
<evidence type="ECO:0000256" key="9">
    <source>
        <dbReference type="ARBA" id="ARBA00023136"/>
    </source>
</evidence>
<proteinExistence type="predicted"/>
<keyword evidence="5" id="KW-0808">Transferase</keyword>
<gene>
    <name evidence="11" type="ORF">Cboi02_000560700</name>
</gene>
<reference evidence="11" key="1">
    <citation type="submission" date="2023-04" db="EMBL/GenBank/DDBJ databases">
        <title>Candida boidinii NBRC 10035.</title>
        <authorList>
            <person name="Ichikawa N."/>
            <person name="Sato H."/>
            <person name="Tonouchi N."/>
        </authorList>
    </citation>
    <scope>NUCLEOTIDE SEQUENCE</scope>
    <source>
        <strain evidence="11">NBRC 10035</strain>
    </source>
</reference>
<feature type="transmembrane region" description="Helical" evidence="10">
    <location>
        <begin position="307"/>
        <end position="326"/>
    </location>
</feature>
<sequence>MARARILRKGVLFFIRSPDDPNVRLVHDALMKPFGLQISRISLSGAVYTAYIIVEFAIISWGLRYLSPARILPINTFFGLLDAGLFFYPIYSVTKPLTKYFRSYWQLAFKYSCGLLRLSSFILDEDNLSERGHIVYRSYAARLFSRKSPDFTKPIPDFKTTEFFKSNPDIHCVFVPDGNYIRAPDDDNVSRLFLKLLFVPVTKDDKLLNSIDKFDDKSDSKYNPYGDEELVSIKTYTVVYRPPNFRTRIFGLLGCLWFYSLVLGFAYILVSFIIGKSILLLIGDFTISPIFSYIFDWKIMSNLRENFYSLDLLSILIGGYIIQLIFKGFDIYITSKQAAANNLVVENIENANDVDNEEEGDDAAANDAAAAVADHEAKRSIFTIFIDNTKDILMEKLENISQFLMLIYVATTWVVTLVFIHHVCISNGFDIYGEILSKRFDSKESVDAYIGFAKFTVHTITALFTFVSQITQVAKLNELGILTPMEVFKQFT</sequence>
<evidence type="ECO:0000256" key="2">
    <source>
        <dbReference type="ARBA" id="ARBA00004141"/>
    </source>
</evidence>
<evidence type="ECO:0000256" key="4">
    <source>
        <dbReference type="ARBA" id="ARBA00012483"/>
    </source>
</evidence>
<evidence type="ECO:0000256" key="6">
    <source>
        <dbReference type="ARBA" id="ARBA00022692"/>
    </source>
</evidence>
<comment type="pathway">
    <text evidence="3">Protein modification; protein ubiquitination.</text>
</comment>
<feature type="transmembrane region" description="Helical" evidence="10">
    <location>
        <begin position="69"/>
        <end position="91"/>
    </location>
</feature>
<dbReference type="PANTHER" id="PTHR13145:SF0">
    <property type="entry name" value="E3 UBIQUITIN-PROTEIN LIGASE MARCHF6"/>
    <property type="match status" value="1"/>
</dbReference>
<evidence type="ECO:0000313" key="12">
    <source>
        <dbReference type="Proteomes" id="UP001165120"/>
    </source>
</evidence>
<feature type="transmembrane region" description="Helical" evidence="10">
    <location>
        <begin position="449"/>
        <end position="467"/>
    </location>
</feature>
<feature type="transmembrane region" description="Helical" evidence="10">
    <location>
        <begin position="41"/>
        <end position="63"/>
    </location>
</feature>
<comment type="catalytic activity">
    <reaction evidence="1">
        <text>S-ubiquitinyl-[E2 ubiquitin-conjugating enzyme]-L-cysteine + [acceptor protein]-L-lysine = [E2 ubiquitin-conjugating enzyme]-L-cysteine + N(6)-ubiquitinyl-[acceptor protein]-L-lysine.</text>
        <dbReference type="EC" id="2.3.2.27"/>
    </reaction>
</comment>
<dbReference type="AlphaFoldDB" id="A0A9W6WJP9"/>
<dbReference type="EMBL" id="BSXN01002804">
    <property type="protein sequence ID" value="GME77675.1"/>
    <property type="molecule type" value="Genomic_DNA"/>
</dbReference>
<organism evidence="11 12">
    <name type="scientific">Candida boidinii</name>
    <name type="common">Yeast</name>
    <dbReference type="NCBI Taxonomy" id="5477"/>
    <lineage>
        <taxon>Eukaryota</taxon>
        <taxon>Fungi</taxon>
        <taxon>Dikarya</taxon>
        <taxon>Ascomycota</taxon>
        <taxon>Saccharomycotina</taxon>
        <taxon>Pichiomycetes</taxon>
        <taxon>Pichiales</taxon>
        <taxon>Pichiaceae</taxon>
        <taxon>Ogataea</taxon>
        <taxon>Ogataea/Candida clade</taxon>
    </lineage>
</organism>
<dbReference type="EC" id="2.3.2.27" evidence="4"/>
<keyword evidence="12" id="KW-1185">Reference proteome</keyword>
<feature type="transmembrane region" description="Helical" evidence="10">
    <location>
        <begin position="403"/>
        <end position="429"/>
    </location>
</feature>
<comment type="caution">
    <text evidence="11">The sequence shown here is derived from an EMBL/GenBank/DDBJ whole genome shotgun (WGS) entry which is preliminary data.</text>
</comment>
<feature type="transmembrane region" description="Helical" evidence="10">
    <location>
        <begin position="249"/>
        <end position="270"/>
    </location>
</feature>
<keyword evidence="6 10" id="KW-0812">Transmembrane</keyword>
<keyword evidence="9 10" id="KW-0472">Membrane</keyword>
<evidence type="ECO:0000256" key="5">
    <source>
        <dbReference type="ARBA" id="ARBA00022679"/>
    </source>
</evidence>
<dbReference type="GO" id="GO:0005789">
    <property type="term" value="C:endoplasmic reticulum membrane"/>
    <property type="evidence" value="ECO:0007669"/>
    <property type="project" value="TreeGrafter"/>
</dbReference>
<evidence type="ECO:0000256" key="3">
    <source>
        <dbReference type="ARBA" id="ARBA00004906"/>
    </source>
</evidence>